<dbReference type="Proteomes" id="UP001230051">
    <property type="component" value="Unassembled WGS sequence"/>
</dbReference>
<name>A0AAD8G0Z9_ACIOX</name>
<comment type="caution">
    <text evidence="1">The sequence shown here is derived from an EMBL/GenBank/DDBJ whole genome shotgun (WGS) entry which is preliminary data.</text>
</comment>
<gene>
    <name evidence="1" type="ORF">AOXY_G20000</name>
</gene>
<keyword evidence="2" id="KW-1185">Reference proteome</keyword>
<reference evidence="1" key="1">
    <citation type="submission" date="2022-02" db="EMBL/GenBank/DDBJ databases">
        <title>Atlantic sturgeon de novo genome assembly.</title>
        <authorList>
            <person name="Stock M."/>
            <person name="Klopp C."/>
            <person name="Guiguen Y."/>
            <person name="Cabau C."/>
            <person name="Parinello H."/>
            <person name="Santidrian Yebra-Pimentel E."/>
            <person name="Kuhl H."/>
            <person name="Dirks R.P."/>
            <person name="Guessner J."/>
            <person name="Wuertz S."/>
            <person name="Du K."/>
            <person name="Schartl M."/>
        </authorList>
    </citation>
    <scope>NUCLEOTIDE SEQUENCE</scope>
    <source>
        <strain evidence="1">STURGEONOMICS-FGT-2020</strain>
        <tissue evidence="1">Whole blood</tissue>
    </source>
</reference>
<sequence>MDNLKIRTTRCSQHPRIPPEVSHEASVLLECHQEGLAGHDGPSSKLTAPLKKCRAVQCSALMHHHTIAHPPSQ</sequence>
<dbReference type="EMBL" id="JAGXEW010000019">
    <property type="protein sequence ID" value="KAK1161101.1"/>
    <property type="molecule type" value="Genomic_DNA"/>
</dbReference>
<proteinExistence type="predicted"/>
<dbReference type="AlphaFoldDB" id="A0AAD8G0Z9"/>
<evidence type="ECO:0000313" key="1">
    <source>
        <dbReference type="EMBL" id="KAK1161101.1"/>
    </source>
</evidence>
<protein>
    <submittedName>
        <fullName evidence="1">Uncharacterized protein</fullName>
    </submittedName>
</protein>
<organism evidence="1 2">
    <name type="scientific">Acipenser oxyrinchus oxyrinchus</name>
    <dbReference type="NCBI Taxonomy" id="40147"/>
    <lineage>
        <taxon>Eukaryota</taxon>
        <taxon>Metazoa</taxon>
        <taxon>Chordata</taxon>
        <taxon>Craniata</taxon>
        <taxon>Vertebrata</taxon>
        <taxon>Euteleostomi</taxon>
        <taxon>Actinopterygii</taxon>
        <taxon>Chondrostei</taxon>
        <taxon>Acipenseriformes</taxon>
        <taxon>Acipenseridae</taxon>
        <taxon>Acipenser</taxon>
    </lineage>
</organism>
<evidence type="ECO:0000313" key="2">
    <source>
        <dbReference type="Proteomes" id="UP001230051"/>
    </source>
</evidence>
<accession>A0AAD8G0Z9</accession>